<name>A0A7J7CZZ2_TRIWF</name>
<feature type="region of interest" description="Disordered" evidence="1">
    <location>
        <begin position="1"/>
        <end position="27"/>
    </location>
</feature>
<dbReference type="PANTHER" id="PTHR31558:SF19">
    <property type="entry name" value="PROTEIN ENHANCED DISEASE RESISTANCE 2 C-TERMINAL DOMAIN-CONTAINING PROTEIN"/>
    <property type="match status" value="1"/>
</dbReference>
<sequence length="497" mass="56585">MGACGSRSKECVGSPMEKMSGKQTRRRRRRVIKGIRRRVCCHHKPDEIDFHTSTNRSFTNSAFRGSVDHAWCDAFSVLESELEDDFYSIHDDVISMTGSESGISPRYGQKETNEQIPSTSDEGLKLKEVSKDVNTVNVQSNEVVPVFVDEISNAWAEDAQRPDHCGLIPNVCLPCLASTIAAVDKKRPFSPGTPSLRRKSLSKLSFKWKEVHANPMLVSPKALLQRRLIAGSSVPYCRVEKRMPDCWSTIEPSSFRVRGKNYFRDKKKDYAPNCSAFHPFGVDVFLSQKKINHVARFVELPHVSASEEVPPILVLNVQIPLYPATIFQSENDGEGMNVVLYFKLSESYSNELPLNFRENINRLINDEVERVRGFPVDTISPFRERLKILGRVANVDDLHLSAAEKKLMNAYNEKPVLSRPQHEFYLGENYFEIDLDVHRFSYISRKGLEAFQERLKSCILDFGLTIQGNKAEDLPEHLLCCVRLNEINYNNYQTLGC</sequence>
<dbReference type="EMBL" id="JAAARO010000012">
    <property type="protein sequence ID" value="KAF5739653.1"/>
    <property type="molecule type" value="Genomic_DNA"/>
</dbReference>
<organism evidence="3 4">
    <name type="scientific">Tripterygium wilfordii</name>
    <name type="common">Thunder God vine</name>
    <dbReference type="NCBI Taxonomy" id="458696"/>
    <lineage>
        <taxon>Eukaryota</taxon>
        <taxon>Viridiplantae</taxon>
        <taxon>Streptophyta</taxon>
        <taxon>Embryophyta</taxon>
        <taxon>Tracheophyta</taxon>
        <taxon>Spermatophyta</taxon>
        <taxon>Magnoliopsida</taxon>
        <taxon>eudicotyledons</taxon>
        <taxon>Gunneridae</taxon>
        <taxon>Pentapetalae</taxon>
        <taxon>rosids</taxon>
        <taxon>fabids</taxon>
        <taxon>Celastrales</taxon>
        <taxon>Celastraceae</taxon>
        <taxon>Tripterygium</taxon>
    </lineage>
</organism>
<dbReference type="OrthoDB" id="9970435at2759"/>
<dbReference type="PANTHER" id="PTHR31558">
    <property type="entry name" value="CW14 PROTEIN"/>
    <property type="match status" value="1"/>
</dbReference>
<dbReference type="Pfam" id="PF07059">
    <property type="entry name" value="EDR2_C"/>
    <property type="match status" value="1"/>
</dbReference>
<proteinExistence type="predicted"/>
<dbReference type="InterPro" id="IPR009769">
    <property type="entry name" value="EDR2_C"/>
</dbReference>
<keyword evidence="4" id="KW-1185">Reference proteome</keyword>
<feature type="region of interest" description="Disordered" evidence="1">
    <location>
        <begin position="99"/>
        <end position="120"/>
    </location>
</feature>
<reference evidence="3 4" key="1">
    <citation type="journal article" date="2020" name="Nat. Commun.">
        <title>Genome of Tripterygium wilfordii and identification of cytochrome P450 involved in triptolide biosynthesis.</title>
        <authorList>
            <person name="Tu L."/>
            <person name="Su P."/>
            <person name="Zhang Z."/>
            <person name="Gao L."/>
            <person name="Wang J."/>
            <person name="Hu T."/>
            <person name="Zhou J."/>
            <person name="Zhang Y."/>
            <person name="Zhao Y."/>
            <person name="Liu Y."/>
            <person name="Song Y."/>
            <person name="Tong Y."/>
            <person name="Lu Y."/>
            <person name="Yang J."/>
            <person name="Xu C."/>
            <person name="Jia M."/>
            <person name="Peters R.J."/>
            <person name="Huang L."/>
            <person name="Gao W."/>
        </authorList>
    </citation>
    <scope>NUCLEOTIDE SEQUENCE [LARGE SCALE GENOMIC DNA]</scope>
    <source>
        <strain evidence="4">cv. XIE 37</strain>
        <tissue evidence="3">Leaf</tissue>
    </source>
</reference>
<dbReference type="Proteomes" id="UP000593562">
    <property type="component" value="Unassembled WGS sequence"/>
</dbReference>
<evidence type="ECO:0000313" key="3">
    <source>
        <dbReference type="EMBL" id="KAF5739653.1"/>
    </source>
</evidence>
<accession>A0A7J7CZZ2</accession>
<protein>
    <recommendedName>
        <fullName evidence="2">Protein ENHANCED DISEASE RESISTANCE 2 C-terminal domain-containing protein</fullName>
    </recommendedName>
</protein>
<dbReference type="InParanoid" id="A0A7J7CZZ2"/>
<dbReference type="AlphaFoldDB" id="A0A7J7CZZ2"/>
<evidence type="ECO:0000259" key="2">
    <source>
        <dbReference type="Pfam" id="PF07059"/>
    </source>
</evidence>
<evidence type="ECO:0000256" key="1">
    <source>
        <dbReference type="SAM" id="MobiDB-lite"/>
    </source>
</evidence>
<gene>
    <name evidence="3" type="ORF">HS088_TW12G00862</name>
</gene>
<evidence type="ECO:0000313" key="4">
    <source>
        <dbReference type="Proteomes" id="UP000593562"/>
    </source>
</evidence>
<feature type="domain" description="Protein ENHANCED DISEASE RESISTANCE 2 C-terminal" evidence="2">
    <location>
        <begin position="247"/>
        <end position="488"/>
    </location>
</feature>
<comment type="caution">
    <text evidence="3">The sequence shown here is derived from an EMBL/GenBank/DDBJ whole genome shotgun (WGS) entry which is preliminary data.</text>
</comment>